<dbReference type="AlphaFoldDB" id="W2S271"/>
<evidence type="ECO:0000313" key="2">
    <source>
        <dbReference type="EMBL" id="ETN42685.1"/>
    </source>
</evidence>
<dbReference type="InParanoid" id="W2S271"/>
<dbReference type="eggNOG" id="ENOG502S039">
    <property type="taxonomic scope" value="Eukaryota"/>
</dbReference>
<dbReference type="VEuPathDB" id="FungiDB:HMPREF1541_01842"/>
<dbReference type="InterPro" id="IPR036282">
    <property type="entry name" value="Glutathione-S-Trfase_C_sf"/>
</dbReference>
<dbReference type="EMBL" id="KB822718">
    <property type="protein sequence ID" value="ETN42685.1"/>
    <property type="molecule type" value="Genomic_DNA"/>
</dbReference>
<dbReference type="OrthoDB" id="202840at2759"/>
<organism evidence="2 3">
    <name type="scientific">Cyphellophora europaea (strain CBS 101466)</name>
    <name type="common">Phialophora europaea</name>
    <dbReference type="NCBI Taxonomy" id="1220924"/>
    <lineage>
        <taxon>Eukaryota</taxon>
        <taxon>Fungi</taxon>
        <taxon>Dikarya</taxon>
        <taxon>Ascomycota</taxon>
        <taxon>Pezizomycotina</taxon>
        <taxon>Eurotiomycetes</taxon>
        <taxon>Chaetothyriomycetidae</taxon>
        <taxon>Chaetothyriales</taxon>
        <taxon>Cyphellophoraceae</taxon>
        <taxon>Cyphellophora</taxon>
    </lineage>
</organism>
<accession>W2S271</accession>
<gene>
    <name evidence="2" type="ORF">HMPREF1541_01842</name>
</gene>
<dbReference type="Pfam" id="PF13417">
    <property type="entry name" value="GST_N_3"/>
    <property type="match status" value="1"/>
</dbReference>
<evidence type="ECO:0000313" key="3">
    <source>
        <dbReference type="Proteomes" id="UP000030752"/>
    </source>
</evidence>
<dbReference type="InterPro" id="IPR058268">
    <property type="entry name" value="DUF7962"/>
</dbReference>
<dbReference type="Proteomes" id="UP000030752">
    <property type="component" value="Unassembled WGS sequence"/>
</dbReference>
<dbReference type="Pfam" id="PF25907">
    <property type="entry name" value="DUF7962"/>
    <property type="match status" value="1"/>
</dbReference>
<dbReference type="STRING" id="1220924.W2S271"/>
<dbReference type="InterPro" id="IPR036249">
    <property type="entry name" value="Thioredoxin-like_sf"/>
</dbReference>
<reference evidence="2 3" key="1">
    <citation type="submission" date="2013-03" db="EMBL/GenBank/DDBJ databases">
        <title>The Genome Sequence of Phialophora europaea CBS 101466.</title>
        <authorList>
            <consortium name="The Broad Institute Genomics Platform"/>
            <person name="Cuomo C."/>
            <person name="de Hoog S."/>
            <person name="Gorbushina A."/>
            <person name="Walker B."/>
            <person name="Young S.K."/>
            <person name="Zeng Q."/>
            <person name="Gargeya S."/>
            <person name="Fitzgerald M."/>
            <person name="Haas B."/>
            <person name="Abouelleil A."/>
            <person name="Allen A.W."/>
            <person name="Alvarado L."/>
            <person name="Arachchi H.M."/>
            <person name="Berlin A.M."/>
            <person name="Chapman S.B."/>
            <person name="Gainer-Dewar J."/>
            <person name="Goldberg J."/>
            <person name="Griggs A."/>
            <person name="Gujja S."/>
            <person name="Hansen M."/>
            <person name="Howarth C."/>
            <person name="Imamovic A."/>
            <person name="Ireland A."/>
            <person name="Larimer J."/>
            <person name="McCowan C."/>
            <person name="Murphy C."/>
            <person name="Pearson M."/>
            <person name="Poon T.W."/>
            <person name="Priest M."/>
            <person name="Roberts A."/>
            <person name="Saif S."/>
            <person name="Shea T."/>
            <person name="Sisk P."/>
            <person name="Sykes S."/>
            <person name="Wortman J."/>
            <person name="Nusbaum C."/>
            <person name="Birren B."/>
        </authorList>
    </citation>
    <scope>NUCLEOTIDE SEQUENCE [LARGE SCALE GENOMIC DNA]</scope>
    <source>
        <strain evidence="2 3">CBS 101466</strain>
    </source>
</reference>
<dbReference type="HOGENOM" id="CLU_039745_1_0_1"/>
<feature type="domain" description="GST N-terminal" evidence="1">
    <location>
        <begin position="8"/>
        <end position="88"/>
    </location>
</feature>
<dbReference type="CDD" id="cd00570">
    <property type="entry name" value="GST_N_family"/>
    <property type="match status" value="1"/>
</dbReference>
<dbReference type="Gene3D" id="3.40.30.110">
    <property type="match status" value="2"/>
</dbReference>
<sequence length="370" mass="41042">MPPPRSALPVVLFGYDSSAFTQKARMSLRLKQIPYTFVIVPSMMPRPILKDNFNITYRKIPVVMIGKETYIDTSCICEALEQRFPLSQGYGTLYPPVSGGGPQRSLIRALASYWVDRPLFRMTCGIMPASIWRSPFGIDRAGLIGHKLDPDKLERKVPQNMSGLDMHLSLLESLLAESGGKQAWVLDTPQPSLADISFYYQLHWGRNIASGYGAENLTAGGVEEGGEEGADIVLNSDRYPLVEAWYSRTQKYFGDLPLRETRVEQGDSEGLAKITSTIEQTRLDPEIPLLTTAAPPHRELDARNGLSPGVRVSIAPDDTGMNDPSFGTLLATSPEEIVIAPEDIESRRVDLRLHFPRIGFRVRPLTKAAL</sequence>
<dbReference type="InterPro" id="IPR004045">
    <property type="entry name" value="Glutathione_S-Trfase_N"/>
</dbReference>
<dbReference type="SUPFAM" id="SSF47616">
    <property type="entry name" value="GST C-terminal domain-like"/>
    <property type="match status" value="1"/>
</dbReference>
<dbReference type="RefSeq" id="XP_008714421.1">
    <property type="nucleotide sequence ID" value="XM_008716199.1"/>
</dbReference>
<proteinExistence type="predicted"/>
<dbReference type="GeneID" id="19969181"/>
<evidence type="ECO:0000259" key="1">
    <source>
        <dbReference type="PROSITE" id="PS50404"/>
    </source>
</evidence>
<protein>
    <recommendedName>
        <fullName evidence="1">GST N-terminal domain-containing protein</fullName>
    </recommendedName>
</protein>
<keyword evidence="3" id="KW-1185">Reference proteome</keyword>
<dbReference type="SUPFAM" id="SSF52833">
    <property type="entry name" value="Thioredoxin-like"/>
    <property type="match status" value="1"/>
</dbReference>
<dbReference type="PROSITE" id="PS50404">
    <property type="entry name" value="GST_NTER"/>
    <property type="match status" value="1"/>
</dbReference>
<name>W2S271_CYPE1</name>